<feature type="compositionally biased region" description="Low complexity" evidence="1">
    <location>
        <begin position="67"/>
        <end position="82"/>
    </location>
</feature>
<feature type="compositionally biased region" description="Polar residues" evidence="1">
    <location>
        <begin position="53"/>
        <end position="66"/>
    </location>
</feature>
<reference evidence="2" key="1">
    <citation type="journal article" date="2019" name="Environ. Microbiol.">
        <title>Fungal ecological strategies reflected in gene transcription - a case study of two litter decomposers.</title>
        <authorList>
            <person name="Barbi F."/>
            <person name="Kohler A."/>
            <person name="Barry K."/>
            <person name="Baskaran P."/>
            <person name="Daum C."/>
            <person name="Fauchery L."/>
            <person name="Ihrmark K."/>
            <person name="Kuo A."/>
            <person name="LaButti K."/>
            <person name="Lipzen A."/>
            <person name="Morin E."/>
            <person name="Grigoriev I.V."/>
            <person name="Henrissat B."/>
            <person name="Lindahl B."/>
            <person name="Martin F."/>
        </authorList>
    </citation>
    <scope>NUCLEOTIDE SEQUENCE</scope>
    <source>
        <strain evidence="2">JB14</strain>
    </source>
</reference>
<feature type="compositionally biased region" description="Basic and acidic residues" evidence="1">
    <location>
        <begin position="1"/>
        <end position="12"/>
    </location>
</feature>
<dbReference type="Proteomes" id="UP000799118">
    <property type="component" value="Unassembled WGS sequence"/>
</dbReference>
<accession>A0A6A4HYM9</accession>
<feature type="compositionally biased region" description="Basic and acidic residues" evidence="1">
    <location>
        <begin position="457"/>
        <end position="469"/>
    </location>
</feature>
<evidence type="ECO:0000256" key="1">
    <source>
        <dbReference type="SAM" id="MobiDB-lite"/>
    </source>
</evidence>
<feature type="compositionally biased region" description="Polar residues" evidence="1">
    <location>
        <begin position="158"/>
        <end position="167"/>
    </location>
</feature>
<feature type="compositionally biased region" description="Low complexity" evidence="1">
    <location>
        <begin position="143"/>
        <end position="157"/>
    </location>
</feature>
<feature type="compositionally biased region" description="Basic and acidic residues" evidence="1">
    <location>
        <begin position="477"/>
        <end position="486"/>
    </location>
</feature>
<proteinExistence type="predicted"/>
<organism evidence="2 3">
    <name type="scientific">Gymnopus androsaceus JB14</name>
    <dbReference type="NCBI Taxonomy" id="1447944"/>
    <lineage>
        <taxon>Eukaryota</taxon>
        <taxon>Fungi</taxon>
        <taxon>Dikarya</taxon>
        <taxon>Basidiomycota</taxon>
        <taxon>Agaricomycotina</taxon>
        <taxon>Agaricomycetes</taxon>
        <taxon>Agaricomycetidae</taxon>
        <taxon>Agaricales</taxon>
        <taxon>Marasmiineae</taxon>
        <taxon>Omphalotaceae</taxon>
        <taxon>Gymnopus</taxon>
    </lineage>
</organism>
<feature type="region of interest" description="Disordered" evidence="1">
    <location>
        <begin position="416"/>
        <end position="486"/>
    </location>
</feature>
<feature type="region of interest" description="Disordered" evidence="1">
    <location>
        <begin position="31"/>
        <end position="167"/>
    </location>
</feature>
<feature type="region of interest" description="Disordered" evidence="1">
    <location>
        <begin position="1"/>
        <end position="20"/>
    </location>
</feature>
<name>A0A6A4HYM9_9AGAR</name>
<evidence type="ECO:0000313" key="3">
    <source>
        <dbReference type="Proteomes" id="UP000799118"/>
    </source>
</evidence>
<feature type="compositionally biased region" description="Polar residues" evidence="1">
    <location>
        <begin position="113"/>
        <end position="122"/>
    </location>
</feature>
<keyword evidence="3" id="KW-1185">Reference proteome</keyword>
<dbReference type="AlphaFoldDB" id="A0A6A4HYM9"/>
<evidence type="ECO:0000313" key="2">
    <source>
        <dbReference type="EMBL" id="KAE9401695.1"/>
    </source>
</evidence>
<protein>
    <submittedName>
        <fullName evidence="2">Uncharacterized protein</fullName>
    </submittedName>
</protein>
<feature type="compositionally biased region" description="Pro residues" evidence="1">
    <location>
        <begin position="437"/>
        <end position="449"/>
    </location>
</feature>
<dbReference type="EMBL" id="ML769443">
    <property type="protein sequence ID" value="KAE9401695.1"/>
    <property type="molecule type" value="Genomic_DNA"/>
</dbReference>
<gene>
    <name evidence="2" type="ORF">BT96DRAFT_991863</name>
</gene>
<sequence length="486" mass="53040">MVSRDSNFREQNDTSCSDSRHLVSVGHENFSLSFPDAVGSSLGTRHMGPQPASPLSWNFGPRSQQAPSQSTNTKSSKTPPTSLQETSPGMGENPDKRAQSDPPSLKSGKKKQTSPLCRSSSNGGLGSSCAPLPKSPVLSLTGKSKSISPIPKSPVSSTGKSKSVGPSRSLTNQIAVLENLGLQRDIGKQRVAQVANALMHNSVFLGGLHLKLEHRFLDLDQQVKDAESELATRLANLDVTGDSFTLSLRPHLHQQPPLASHEILDRIEALEIQSASDNGLCNEIRELGSEVKELEGCHKRLKESVAVNNEYALQLVTPKDLAGLGRSTKEGFQAVYDRIAESAEDCCRGECKVLEEFKTLKKENAKLWSKVEKLLDCLDKAVKERNSLDHRLRLMEEANKHSNDYSNFSFASLDRHSSGPNTLPLPPLPPSSRNYAPPQPQTSLPPPLQVPSQSTHSHSDQFSDKDTREAVQSSWKRLADRGLDLS</sequence>